<keyword evidence="2" id="KW-0472">Membrane</keyword>
<feature type="region of interest" description="Disordered" evidence="1">
    <location>
        <begin position="165"/>
        <end position="204"/>
    </location>
</feature>
<reference evidence="4 5" key="1">
    <citation type="submission" date="2016-03" db="EMBL/GenBank/DDBJ databases">
        <title>Draft genome sequence of the Fonsecaea monophora CBS 269.37.</title>
        <authorList>
            <person name="Bombassaro A."/>
            <person name="Vinicius W.A."/>
            <person name="De Hoog S."/>
            <person name="Sun J."/>
            <person name="Souza E.M."/>
            <person name="Raittz R.T."/>
            <person name="Costa F."/>
            <person name="Leao A.C."/>
            <person name="Tadra-Sfeir M.Z."/>
            <person name="Baura V."/>
            <person name="Balsanelli E."/>
            <person name="Pedrosa F.O."/>
            <person name="Moreno L.F."/>
            <person name="Steffens M.B."/>
            <person name="Xi L."/>
            <person name="Bocca A.L."/>
            <person name="Felipe M.S."/>
            <person name="Teixeira M."/>
            <person name="Telles Filho F.Q."/>
            <person name="Azevedo C.M."/>
            <person name="Gomes R."/>
            <person name="Vicente V.A."/>
        </authorList>
    </citation>
    <scope>NUCLEOTIDE SEQUENCE [LARGE SCALE GENOMIC DNA]</scope>
    <source>
        <strain evidence="4 5">CBS 269.37</strain>
    </source>
</reference>
<dbReference type="GeneID" id="34602131"/>
<gene>
    <name evidence="4" type="ORF">AYO21_06974</name>
</gene>
<accession>A0A177F654</accession>
<feature type="transmembrane region" description="Helical" evidence="2">
    <location>
        <begin position="210"/>
        <end position="230"/>
    </location>
</feature>
<keyword evidence="5" id="KW-1185">Reference proteome</keyword>
<feature type="compositionally biased region" description="Polar residues" evidence="1">
    <location>
        <begin position="138"/>
        <end position="152"/>
    </location>
</feature>
<evidence type="ECO:0000313" key="4">
    <source>
        <dbReference type="EMBL" id="OAG38779.1"/>
    </source>
</evidence>
<feature type="chain" id="PRO_5008060904" description="Mid2 domain-containing protein" evidence="3">
    <location>
        <begin position="22"/>
        <end position="330"/>
    </location>
</feature>
<keyword evidence="3" id="KW-0732">Signal</keyword>
<evidence type="ECO:0000256" key="2">
    <source>
        <dbReference type="SAM" id="Phobius"/>
    </source>
</evidence>
<dbReference type="RefSeq" id="XP_022510731.1">
    <property type="nucleotide sequence ID" value="XM_022656932.1"/>
</dbReference>
<protein>
    <recommendedName>
        <fullName evidence="6">Mid2 domain-containing protein</fullName>
    </recommendedName>
</protein>
<evidence type="ECO:0000313" key="5">
    <source>
        <dbReference type="Proteomes" id="UP000077002"/>
    </source>
</evidence>
<organism evidence="4 5">
    <name type="scientific">Fonsecaea monophora</name>
    <dbReference type="NCBI Taxonomy" id="254056"/>
    <lineage>
        <taxon>Eukaryota</taxon>
        <taxon>Fungi</taxon>
        <taxon>Dikarya</taxon>
        <taxon>Ascomycota</taxon>
        <taxon>Pezizomycotina</taxon>
        <taxon>Eurotiomycetes</taxon>
        <taxon>Chaetothyriomycetidae</taxon>
        <taxon>Chaetothyriales</taxon>
        <taxon>Herpotrichiellaceae</taxon>
        <taxon>Fonsecaea</taxon>
    </lineage>
</organism>
<evidence type="ECO:0008006" key="6">
    <source>
        <dbReference type="Google" id="ProtNLM"/>
    </source>
</evidence>
<keyword evidence="2" id="KW-1133">Transmembrane helix</keyword>
<feature type="signal peptide" evidence="3">
    <location>
        <begin position="1"/>
        <end position="21"/>
    </location>
</feature>
<proteinExistence type="predicted"/>
<sequence>MDHQRVFRLLALNIFLCFCIASPSVPIATDPILSTETIPTVIPSLVTIYSIVPATDAVPDTVTTITTTIDGQTTTVVSTGVIAGSITSTIISTISLTTSQVVVNTVGYSTILGPDPTPATTAPVVAPTTAAPNPETPILTTSSPLGEVPTSSNFEITSTLTTSSSISATSSSTASSSSSSPLTSATGSDLSSQTSHSSSTSKGLSTGAKAGIGVGVALGVILLALLSFLLGQRYSRRRNENARNNASLTGANEKDIFLAGRPYEASGPRLDALAGGKSYDMPGSDSVKNYANNSDLSALPPVGQGDEPMYVGVPAHMSGSKRWSMKEFVK</sequence>
<dbReference type="Proteomes" id="UP000077002">
    <property type="component" value="Unassembled WGS sequence"/>
</dbReference>
<name>A0A177F654_9EURO</name>
<feature type="compositionally biased region" description="Low complexity" evidence="1">
    <location>
        <begin position="118"/>
        <end position="132"/>
    </location>
</feature>
<keyword evidence="2" id="KW-0812">Transmembrane</keyword>
<comment type="caution">
    <text evidence="4">The sequence shown here is derived from an EMBL/GenBank/DDBJ whole genome shotgun (WGS) entry which is preliminary data.</text>
</comment>
<evidence type="ECO:0000256" key="3">
    <source>
        <dbReference type="SAM" id="SignalP"/>
    </source>
</evidence>
<dbReference type="OrthoDB" id="4160919at2759"/>
<dbReference type="EMBL" id="LVKK01000051">
    <property type="protein sequence ID" value="OAG38779.1"/>
    <property type="molecule type" value="Genomic_DNA"/>
</dbReference>
<feature type="region of interest" description="Disordered" evidence="1">
    <location>
        <begin position="112"/>
        <end position="152"/>
    </location>
</feature>
<evidence type="ECO:0000256" key="1">
    <source>
        <dbReference type="SAM" id="MobiDB-lite"/>
    </source>
</evidence>
<dbReference type="AlphaFoldDB" id="A0A177F654"/>